<dbReference type="EMBL" id="CP061800">
    <property type="protein sequence ID" value="QTA88518.1"/>
    <property type="molecule type" value="Genomic_DNA"/>
</dbReference>
<reference evidence="1" key="1">
    <citation type="journal article" date="2021" name="Microb. Physiol.">
        <title>Proteogenomic Insights into the Physiology of Marine, Sulfate-Reducing, Filamentous Desulfonema limicola and Desulfonema magnum.</title>
        <authorList>
            <person name="Schnaars V."/>
            <person name="Wohlbrand L."/>
            <person name="Scheve S."/>
            <person name="Hinrichs C."/>
            <person name="Reinhardt R."/>
            <person name="Rabus R."/>
        </authorList>
    </citation>
    <scope>NUCLEOTIDE SEQUENCE</scope>
    <source>
        <strain evidence="1">4be13</strain>
    </source>
</reference>
<accession>A0A975BNM7</accession>
<gene>
    <name evidence="1" type="ORF">dnm_045640</name>
</gene>
<dbReference type="AlphaFoldDB" id="A0A975BNM7"/>
<keyword evidence="2" id="KW-1185">Reference proteome</keyword>
<proteinExistence type="predicted"/>
<evidence type="ECO:0000313" key="2">
    <source>
        <dbReference type="Proteomes" id="UP000663722"/>
    </source>
</evidence>
<dbReference type="KEGG" id="dmm:dnm_045640"/>
<sequence>MLPSGMSDKRPGNFRGILIQIYFTKEKEKSSPGMISAMHLN</sequence>
<evidence type="ECO:0000313" key="1">
    <source>
        <dbReference type="EMBL" id="QTA88518.1"/>
    </source>
</evidence>
<organism evidence="1 2">
    <name type="scientific">Desulfonema magnum</name>
    <dbReference type="NCBI Taxonomy" id="45655"/>
    <lineage>
        <taxon>Bacteria</taxon>
        <taxon>Pseudomonadati</taxon>
        <taxon>Thermodesulfobacteriota</taxon>
        <taxon>Desulfobacteria</taxon>
        <taxon>Desulfobacterales</taxon>
        <taxon>Desulfococcaceae</taxon>
        <taxon>Desulfonema</taxon>
    </lineage>
</organism>
<dbReference type="Proteomes" id="UP000663722">
    <property type="component" value="Chromosome"/>
</dbReference>
<name>A0A975BNM7_9BACT</name>
<protein>
    <submittedName>
        <fullName evidence="1">Uncharacterized protein</fullName>
    </submittedName>
</protein>